<keyword evidence="5" id="KW-0378">Hydrolase</keyword>
<keyword evidence="6" id="KW-1185">Reference proteome</keyword>
<feature type="domain" description="MINDY deubiquitinase" evidence="4">
    <location>
        <begin position="295"/>
        <end position="546"/>
    </location>
</feature>
<dbReference type="EMBL" id="CP119944">
    <property type="protein sequence ID" value="WFC99144.1"/>
    <property type="molecule type" value="Genomic_DNA"/>
</dbReference>
<sequence>MSHNPFLAHSAPKDTRAPTQAEHASALDDLVGLDLSSPTLPGISQPAWSNSSTNAEPKSEISAMQEPFPMSHAHPTNDQSTATMQGMRPSPLVNDSGMNISHGMPLASTSSATPNQEPQPVSGMSPSFTSPEFQALTTNEPASTTNSATTYETTSYRTPPSYNPATFETTSEYSTRPQAYNHPPAPSHQQSSTQYNAPANYTRTTNNPFFAAEEDNSSLPASAPTTNASLNYLVPVVGGEQVNSVRSEPSVNAPVPMPSSNQTPSAAPSQSQAQIEADEAIARALAQESSADEAQWPLKEITWNGRAVKIIMQNDNGPCSLLALCNVLLLEQRLEITPADRPAVSYSYLSGKLTELLITQNADYDPVELSSALRALPLLQQGLDVNIGFASPIDFAPDTAPDALMLFRLARVALVHGWLPDPNDTPTITALQQHRYYNQAAAASSHTDRSLSSKPSNADLLREFFDQHRTQLTPYGIAQLKQRMRPNSLAVLFRNMHLSVLYRPAPGIPEPELCTLVTDAGFLLEDGLVWESFEDPLGNDHKYFDSHLVHAPLAPQRMHAAAPSPNGDSDYALAVELQNQERTRALAARRRYRERESGGARNHPSGVSTDAASPASSSTRENPIQKPVPTLAHRTNHVSLSFPPPKTTMSEENFDAILTKYKTAGEIAAKAIRTVVEALSEGKTVLELIQLGDQAVEQGTGAVYKDKKVSKGSAFPTTISINQVVTNFAPLPSDDSSKSTLKNGDVVKVQLGAHIDGYPSILAETVVVGASSEKPVQGRTADALVAAHTAADVAIRLLKPGALNHDIQKQVETAIKEFGVRGLDGIQTNLFSKNEISGKKKIAFGGDMSTRPDACKLEENEVYGVDIVVTTSDEGKSKSDNSHTAIYRKTNSTYLLKMATSRKVYSEIQKKAGAFPFNLRALEDEKRARMGVQECANHNLVTPFEVLVDTNASAITTQVFFTAAVSAKGAIRLTPTPTWYSAEKVKAEKQVTNEEIKNLLATSVRQTKKKSKPSSATAPTETQ</sequence>
<evidence type="ECO:0000256" key="1">
    <source>
        <dbReference type="ARBA" id="ARBA00007319"/>
    </source>
</evidence>
<feature type="compositionally biased region" description="Polar residues" evidence="2">
    <location>
        <begin position="107"/>
        <end position="141"/>
    </location>
</feature>
<feature type="compositionally biased region" description="Low complexity" evidence="2">
    <location>
        <begin position="1013"/>
        <end position="1023"/>
    </location>
</feature>
<feature type="compositionally biased region" description="Polar residues" evidence="2">
    <location>
        <begin position="74"/>
        <end position="84"/>
    </location>
</feature>
<evidence type="ECO:0000259" key="4">
    <source>
        <dbReference type="Pfam" id="PF04424"/>
    </source>
</evidence>
<evidence type="ECO:0000259" key="3">
    <source>
        <dbReference type="Pfam" id="PF00557"/>
    </source>
</evidence>
<reference evidence="5 6" key="1">
    <citation type="submission" date="2023-03" db="EMBL/GenBank/DDBJ databases">
        <title>Mating type loci evolution in Malassezia.</title>
        <authorList>
            <person name="Coelho M.A."/>
        </authorList>
    </citation>
    <scope>NUCLEOTIDE SEQUENCE [LARGE SCALE GENOMIC DNA]</scope>
    <source>
        <strain evidence="5 6">CBS 9725</strain>
    </source>
</reference>
<dbReference type="InterPro" id="IPR000994">
    <property type="entry name" value="Pept_M24"/>
</dbReference>
<dbReference type="EC" id="3.4.11.18" evidence="5"/>
<keyword evidence="5" id="KW-0031">Aminopeptidase</keyword>
<dbReference type="Proteomes" id="UP001219567">
    <property type="component" value="Chromosome 2"/>
</dbReference>
<feature type="compositionally biased region" description="Polar residues" evidence="2">
    <location>
        <begin position="258"/>
        <end position="274"/>
    </location>
</feature>
<dbReference type="GO" id="GO:0004843">
    <property type="term" value="F:cysteine-type deubiquitinase activity"/>
    <property type="evidence" value="ECO:0007669"/>
    <property type="project" value="InterPro"/>
</dbReference>
<feature type="region of interest" description="Disordered" evidence="2">
    <location>
        <begin position="1002"/>
        <end position="1023"/>
    </location>
</feature>
<evidence type="ECO:0000313" key="5">
    <source>
        <dbReference type="EMBL" id="WFC99144.1"/>
    </source>
</evidence>
<dbReference type="InterPro" id="IPR036005">
    <property type="entry name" value="Creatinase/aminopeptidase-like"/>
</dbReference>
<dbReference type="InterPro" id="IPR047113">
    <property type="entry name" value="PA2G4/ARX1"/>
</dbReference>
<evidence type="ECO:0000256" key="2">
    <source>
        <dbReference type="SAM" id="MobiDB-lite"/>
    </source>
</evidence>
<comment type="similarity">
    <text evidence="1">Belongs to the peptidase M24 family.</text>
</comment>
<gene>
    <name evidence="5" type="ORF">MYAM1_001886</name>
</gene>
<name>A0AAJ5YZ14_9BASI</name>
<organism evidence="5 6">
    <name type="scientific">Malassezia yamatoensis</name>
    <dbReference type="NCBI Taxonomy" id="253288"/>
    <lineage>
        <taxon>Eukaryota</taxon>
        <taxon>Fungi</taxon>
        <taxon>Dikarya</taxon>
        <taxon>Basidiomycota</taxon>
        <taxon>Ustilaginomycotina</taxon>
        <taxon>Malasseziomycetes</taxon>
        <taxon>Malasseziales</taxon>
        <taxon>Malasseziaceae</taxon>
        <taxon>Malassezia</taxon>
    </lineage>
</organism>
<dbReference type="InterPro" id="IPR036388">
    <property type="entry name" value="WH-like_DNA-bd_sf"/>
</dbReference>
<dbReference type="SUPFAM" id="SSF46785">
    <property type="entry name" value="Winged helix' DNA-binding domain"/>
    <property type="match status" value="1"/>
</dbReference>
<dbReference type="GO" id="GO:0004239">
    <property type="term" value="F:initiator methionyl aminopeptidase activity"/>
    <property type="evidence" value="ECO:0007669"/>
    <property type="project" value="UniProtKB-EC"/>
</dbReference>
<dbReference type="SUPFAM" id="SSF55920">
    <property type="entry name" value="Creatinase/aminopeptidase"/>
    <property type="match status" value="1"/>
</dbReference>
<dbReference type="FunFam" id="1.10.10.10:FF:000029">
    <property type="entry name" value="Proliferation-associated 2G4, a"/>
    <property type="match status" value="1"/>
</dbReference>
<feature type="region of interest" description="Disordered" evidence="2">
    <location>
        <begin position="1"/>
        <end position="194"/>
    </location>
</feature>
<dbReference type="Gene3D" id="1.10.10.10">
    <property type="entry name" value="Winged helix-like DNA-binding domain superfamily/Winged helix DNA-binding domain"/>
    <property type="match status" value="1"/>
</dbReference>
<dbReference type="Pfam" id="PF04424">
    <property type="entry name" value="MINDY_DUB"/>
    <property type="match status" value="1"/>
</dbReference>
<dbReference type="InterPro" id="IPR033979">
    <property type="entry name" value="MINDY_domain"/>
</dbReference>
<feature type="compositionally biased region" description="Low complexity" evidence="2">
    <location>
        <begin position="142"/>
        <end position="156"/>
    </location>
</feature>
<dbReference type="PANTHER" id="PTHR10804">
    <property type="entry name" value="PROTEASE FAMILY M24 METHIONYL AMINOPEPTIDASE, AMINOPEPTIDASE P"/>
    <property type="match status" value="1"/>
</dbReference>
<dbReference type="AlphaFoldDB" id="A0AAJ5YZ14"/>
<feature type="compositionally biased region" description="Polar residues" evidence="2">
    <location>
        <begin position="46"/>
        <end position="56"/>
    </location>
</feature>
<evidence type="ECO:0000313" key="6">
    <source>
        <dbReference type="Proteomes" id="UP001219567"/>
    </source>
</evidence>
<protein>
    <submittedName>
        <fullName evidence="5">Methionyl aminopeptidase</fullName>
        <ecNumber evidence="5">3.4.11.18</ecNumber>
    </submittedName>
</protein>
<dbReference type="Pfam" id="PF00557">
    <property type="entry name" value="Peptidase_M24"/>
    <property type="match status" value="1"/>
</dbReference>
<proteinExistence type="inferred from homology"/>
<feature type="region of interest" description="Disordered" evidence="2">
    <location>
        <begin position="585"/>
        <end position="647"/>
    </location>
</feature>
<dbReference type="PANTHER" id="PTHR10804:SF11">
    <property type="entry name" value="PROLIFERATION-ASSOCIATED PROTEIN 2G4"/>
    <property type="match status" value="1"/>
</dbReference>
<keyword evidence="5" id="KW-0645">Protease</keyword>
<dbReference type="Gene3D" id="3.90.230.10">
    <property type="entry name" value="Creatinase/methionine aminopeptidase superfamily"/>
    <property type="match status" value="1"/>
</dbReference>
<dbReference type="InterPro" id="IPR036390">
    <property type="entry name" value="WH_DNA-bd_sf"/>
</dbReference>
<dbReference type="CDD" id="cd01089">
    <property type="entry name" value="PA2G4-like"/>
    <property type="match status" value="1"/>
</dbReference>
<feature type="region of interest" description="Disordered" evidence="2">
    <location>
        <begin position="245"/>
        <end position="276"/>
    </location>
</feature>
<dbReference type="GO" id="GO:1990380">
    <property type="term" value="F:K48-linked deubiquitinase activity"/>
    <property type="evidence" value="ECO:0007669"/>
    <property type="project" value="InterPro"/>
</dbReference>
<accession>A0AAJ5YZ14</accession>
<feature type="compositionally biased region" description="Polar residues" evidence="2">
    <location>
        <begin position="157"/>
        <end position="178"/>
    </location>
</feature>
<feature type="domain" description="Peptidase M24" evidence="3">
    <location>
        <begin position="660"/>
        <end position="820"/>
    </location>
</feature>